<evidence type="ECO:0000313" key="1">
    <source>
        <dbReference type="EMBL" id="PGU00118.1"/>
    </source>
</evidence>
<evidence type="ECO:0008006" key="3">
    <source>
        <dbReference type="Google" id="ProtNLM"/>
    </source>
</evidence>
<protein>
    <recommendedName>
        <fullName evidence="3">NERD domain-containing protein</fullName>
    </recommendedName>
</protein>
<evidence type="ECO:0000313" key="2">
    <source>
        <dbReference type="Proteomes" id="UP000225766"/>
    </source>
</evidence>
<accession>A0A2C1LNR7</accession>
<sequence length="507" mass="59398">MIDVHTDVDVLRGLDRKLRRYTFHSKLEAFRKFSHAADKNLRNPALLESFKPGQPQKYYNQVAERVHLHELAYLSLASVVKGEWGAPKIDLTTLKDINSLINTYREYSPPFQHKNDGKQDEITIRHFLVRGAMQQFLYQKNPILDLYRYHYLFQFKSKELDVPALFHQHFHYSYDDYVTLASLLYVISSQSVAPLRKAKITESIENITAFTSEKIHTMLEVLSMPRDLATTMFKNLRSTDERMRIYDYNPMLMKPIIQDEELVYLPIPLYLFSAITEGFYQMLCTKSKTFRADFGLYAYESYIQHVLEESRLTYIPEFEFTAKKQTWRSSDFMLVKENDVILVEVKANAPSVSLRYTDEGTYKQQLQKAHVKAIESCIKKDSLIRSGELTHTLLPEKINRISYLIVTLEDHYFNDHETVTALLAEKDLHLHDAQYHTMCTATLESIIDSDERDIFEFCHECEDKGLAYTHYAKTQVQNVTLPTVSKRKQYWRKKIATLTQGDDSYSQ</sequence>
<dbReference type="EMBL" id="NUMG01000023">
    <property type="protein sequence ID" value="PGU00118.1"/>
    <property type="molecule type" value="Genomic_DNA"/>
</dbReference>
<organism evidence="1 2">
    <name type="scientific">Bacillus cereus</name>
    <dbReference type="NCBI Taxonomy" id="1396"/>
    <lineage>
        <taxon>Bacteria</taxon>
        <taxon>Bacillati</taxon>
        <taxon>Bacillota</taxon>
        <taxon>Bacilli</taxon>
        <taxon>Bacillales</taxon>
        <taxon>Bacillaceae</taxon>
        <taxon>Bacillus</taxon>
        <taxon>Bacillus cereus group</taxon>
    </lineage>
</organism>
<name>A0A2C1LNR7_BACCE</name>
<proteinExistence type="predicted"/>
<dbReference type="AlphaFoldDB" id="A0A2C1LNR7"/>
<dbReference type="Proteomes" id="UP000225766">
    <property type="component" value="Unassembled WGS sequence"/>
</dbReference>
<reference evidence="1 2" key="1">
    <citation type="submission" date="2017-09" db="EMBL/GenBank/DDBJ databases">
        <title>Large-scale bioinformatics analysis of Bacillus genomes uncovers conserved roles of natural products in bacterial physiology.</title>
        <authorList>
            <consortium name="Agbiome Team Llc"/>
            <person name="Bleich R.M."/>
            <person name="Grubbs K.J."/>
            <person name="Santa Maria K.C."/>
            <person name="Allen S.E."/>
            <person name="Farag S."/>
            <person name="Shank E.A."/>
            <person name="Bowers A."/>
        </authorList>
    </citation>
    <scope>NUCLEOTIDE SEQUENCE [LARGE SCALE GENOMIC DNA]</scope>
    <source>
        <strain evidence="1 2">AFS040105</strain>
    </source>
</reference>
<dbReference type="RefSeq" id="WP_098882836.1">
    <property type="nucleotide sequence ID" value="NZ_NUMG01000023.1"/>
</dbReference>
<comment type="caution">
    <text evidence="1">The sequence shown here is derived from an EMBL/GenBank/DDBJ whole genome shotgun (WGS) entry which is preliminary data.</text>
</comment>
<gene>
    <name evidence="1" type="ORF">COD19_17380</name>
</gene>